<dbReference type="OrthoDB" id="3404114at2"/>
<comment type="caution">
    <text evidence="1">The sequence shown here is derived from an EMBL/GenBank/DDBJ whole genome shotgun (WGS) entry which is preliminary data.</text>
</comment>
<evidence type="ECO:0000313" key="2">
    <source>
        <dbReference type="Proteomes" id="UP000267081"/>
    </source>
</evidence>
<gene>
    <name evidence="1" type="ORF">EIY87_21885</name>
</gene>
<accession>A0A3R9DWF0</accession>
<dbReference type="EMBL" id="RSEC01000048">
    <property type="protein sequence ID" value="RSD16600.1"/>
    <property type="molecule type" value="Genomic_DNA"/>
</dbReference>
<dbReference type="AlphaFoldDB" id="A0A3R9DWF0"/>
<reference evidence="1 2" key="1">
    <citation type="submission" date="2018-12" db="EMBL/GenBank/DDBJ databases">
        <title>Amycolatopsis eburnea sp. nov. actinomycete associate with arbuscular mycorrhiza fungal spore.</title>
        <authorList>
            <person name="Lumyong S."/>
            <person name="Chaiya L."/>
        </authorList>
    </citation>
    <scope>NUCLEOTIDE SEQUENCE [LARGE SCALE GENOMIC DNA]</scope>
    <source>
        <strain evidence="1 2">GLM-1</strain>
    </source>
</reference>
<name>A0A3R9DWF0_9PSEU</name>
<proteinExistence type="predicted"/>
<keyword evidence="2" id="KW-1185">Reference proteome</keyword>
<sequence length="198" mass="21656">MNASMTERDEATGATTTSYHHTRVVEFAGRTLRARVERDYYLNQSFAVAEVLSDQMTWTSLAADASSNWWHDTPRPSADVHAATALGPLTERLLSRAAEILAAPPTTQTISPHVHGAISALLATTYGFDGEKCIDPDDVVWAYRHGGALHILEHPDGSVTFTKAHRDDCPFIATTGEHDCDNECVFPHPADVSQKAKQ</sequence>
<dbReference type="Proteomes" id="UP000267081">
    <property type="component" value="Unassembled WGS sequence"/>
</dbReference>
<protein>
    <submittedName>
        <fullName evidence="1">Uncharacterized protein</fullName>
    </submittedName>
</protein>
<organism evidence="1 2">
    <name type="scientific">Amycolatopsis eburnea</name>
    <dbReference type="NCBI Taxonomy" id="2267691"/>
    <lineage>
        <taxon>Bacteria</taxon>
        <taxon>Bacillati</taxon>
        <taxon>Actinomycetota</taxon>
        <taxon>Actinomycetes</taxon>
        <taxon>Pseudonocardiales</taxon>
        <taxon>Pseudonocardiaceae</taxon>
        <taxon>Amycolatopsis</taxon>
    </lineage>
</organism>
<evidence type="ECO:0000313" key="1">
    <source>
        <dbReference type="EMBL" id="RSD16600.1"/>
    </source>
</evidence>